<dbReference type="EMBL" id="FXAE01000016">
    <property type="protein sequence ID" value="SMF22703.1"/>
    <property type="molecule type" value="Genomic_DNA"/>
</dbReference>
<dbReference type="PANTHER" id="PTHR30204:SF82">
    <property type="entry name" value="TRANSCRIPTIONAL REGULATOR, MERR FAMILY"/>
    <property type="match status" value="1"/>
</dbReference>
<proteinExistence type="predicted"/>
<dbReference type="Pfam" id="PF13411">
    <property type="entry name" value="MerR_1"/>
    <property type="match status" value="1"/>
</dbReference>
<dbReference type="PROSITE" id="PS50937">
    <property type="entry name" value="HTH_MERR_2"/>
    <property type="match status" value="1"/>
</dbReference>
<comment type="caution">
    <text evidence="3">The sequence shown here is derived from an EMBL/GenBank/DDBJ whole genome shotgun (WGS) entry which is preliminary data.</text>
</comment>
<dbReference type="InterPro" id="IPR047057">
    <property type="entry name" value="MerR_fam"/>
</dbReference>
<organism evidence="3 4">
    <name type="scientific">Paenibacillus barengoltzii J12</name>
    <dbReference type="NCBI Taxonomy" id="935846"/>
    <lineage>
        <taxon>Bacteria</taxon>
        <taxon>Bacillati</taxon>
        <taxon>Bacillota</taxon>
        <taxon>Bacilli</taxon>
        <taxon>Bacillales</taxon>
        <taxon>Paenibacillaceae</taxon>
        <taxon>Paenibacillus</taxon>
    </lineage>
</organism>
<accession>A0ABY1LWX1</accession>
<name>A0ABY1LWX1_9BACL</name>
<dbReference type="PANTHER" id="PTHR30204">
    <property type="entry name" value="REDOX-CYCLING DRUG-SENSING TRANSCRIPTIONAL ACTIVATOR SOXR"/>
    <property type="match status" value="1"/>
</dbReference>
<evidence type="ECO:0000256" key="1">
    <source>
        <dbReference type="ARBA" id="ARBA00023125"/>
    </source>
</evidence>
<dbReference type="Gene3D" id="1.10.1660.10">
    <property type="match status" value="1"/>
</dbReference>
<evidence type="ECO:0000313" key="3">
    <source>
        <dbReference type="EMBL" id="SMF22703.1"/>
    </source>
</evidence>
<evidence type="ECO:0000259" key="2">
    <source>
        <dbReference type="PROSITE" id="PS50937"/>
    </source>
</evidence>
<dbReference type="CDD" id="cd01109">
    <property type="entry name" value="HTH_YyaN"/>
    <property type="match status" value="1"/>
</dbReference>
<gene>
    <name evidence="3" type="ORF">SAMN02744124_01949</name>
</gene>
<dbReference type="Proteomes" id="UP000192939">
    <property type="component" value="Unassembled WGS sequence"/>
</dbReference>
<evidence type="ECO:0000313" key="4">
    <source>
        <dbReference type="Proteomes" id="UP000192939"/>
    </source>
</evidence>
<sequence length="126" mass="15054">MMKYYTIGEAAAMYHIPESTLRFYEKKGLLPFIKRDEAGRRLFSERQLALLQIVTCLKNTNMPINQIKQYMDWVVEGESTVENRLDMLLKHKQNVLDEIVLMQEHLKEIDYKIDLYQKQLRGEENQ</sequence>
<keyword evidence="1 3" id="KW-0238">DNA-binding</keyword>
<reference evidence="3 4" key="1">
    <citation type="submission" date="2017-04" db="EMBL/GenBank/DDBJ databases">
        <authorList>
            <person name="Varghese N."/>
            <person name="Submissions S."/>
        </authorList>
    </citation>
    <scope>NUCLEOTIDE SEQUENCE [LARGE SCALE GENOMIC DNA]</scope>
    <source>
        <strain evidence="3 4">J12</strain>
    </source>
</reference>
<dbReference type="SUPFAM" id="SSF46955">
    <property type="entry name" value="Putative DNA-binding domain"/>
    <property type="match status" value="1"/>
</dbReference>
<keyword evidence="4" id="KW-1185">Reference proteome</keyword>
<feature type="domain" description="HTH merR-type" evidence="2">
    <location>
        <begin position="4"/>
        <end position="73"/>
    </location>
</feature>
<dbReference type="InterPro" id="IPR009061">
    <property type="entry name" value="DNA-bd_dom_put_sf"/>
</dbReference>
<dbReference type="SMART" id="SM00422">
    <property type="entry name" value="HTH_MERR"/>
    <property type="match status" value="1"/>
</dbReference>
<protein>
    <submittedName>
        <fullName evidence="3">DNA-binding transcriptional regulator, MerR family</fullName>
    </submittedName>
</protein>
<dbReference type="GO" id="GO:0003677">
    <property type="term" value="F:DNA binding"/>
    <property type="evidence" value="ECO:0007669"/>
    <property type="project" value="UniProtKB-KW"/>
</dbReference>
<dbReference type="InterPro" id="IPR000551">
    <property type="entry name" value="MerR-type_HTH_dom"/>
</dbReference>